<evidence type="ECO:0000259" key="1">
    <source>
        <dbReference type="Pfam" id="PF01738"/>
    </source>
</evidence>
<keyword evidence="3" id="KW-1185">Reference proteome</keyword>
<name>A0A839SS64_9PROT</name>
<evidence type="ECO:0000313" key="3">
    <source>
        <dbReference type="Proteomes" id="UP000581135"/>
    </source>
</evidence>
<dbReference type="RefSeq" id="WP_221205731.1">
    <property type="nucleotide sequence ID" value="NZ_JACHXA010000002.1"/>
</dbReference>
<dbReference type="GO" id="GO:0008806">
    <property type="term" value="F:carboxymethylenebutenolidase activity"/>
    <property type="evidence" value="ECO:0007669"/>
    <property type="project" value="UniProtKB-EC"/>
</dbReference>
<dbReference type="InterPro" id="IPR051049">
    <property type="entry name" value="Dienelactone_hydrolase-like"/>
</dbReference>
<reference evidence="2 3" key="1">
    <citation type="submission" date="2020-08" db="EMBL/GenBank/DDBJ databases">
        <title>Genomic Encyclopedia of Type Strains, Phase III (KMG-III): the genomes of soil and plant-associated and newly described type strains.</title>
        <authorList>
            <person name="Whitman W."/>
        </authorList>
    </citation>
    <scope>NUCLEOTIDE SEQUENCE [LARGE SCALE GENOMIC DNA]</scope>
    <source>
        <strain evidence="2 3">CECT 8803</strain>
    </source>
</reference>
<dbReference type="AlphaFoldDB" id="A0A839SS64"/>
<evidence type="ECO:0000313" key="2">
    <source>
        <dbReference type="EMBL" id="MBB3064819.1"/>
    </source>
</evidence>
<gene>
    <name evidence="2" type="ORF">FHR98_001091</name>
</gene>
<protein>
    <submittedName>
        <fullName evidence="2">Carboxymethylenebutenolidase</fullName>
        <ecNumber evidence="2">3.1.1.45</ecNumber>
    </submittedName>
</protein>
<dbReference type="InterPro" id="IPR002925">
    <property type="entry name" value="Dienelactn_hydro"/>
</dbReference>
<proteinExistence type="predicted"/>
<organism evidence="2 3">
    <name type="scientific">Limibacillus halophilus</name>
    <dbReference type="NCBI Taxonomy" id="1579333"/>
    <lineage>
        <taxon>Bacteria</taxon>
        <taxon>Pseudomonadati</taxon>
        <taxon>Pseudomonadota</taxon>
        <taxon>Alphaproteobacteria</taxon>
        <taxon>Rhodospirillales</taxon>
        <taxon>Rhodovibrionaceae</taxon>
        <taxon>Limibacillus</taxon>
    </lineage>
</organism>
<dbReference type="Pfam" id="PF01738">
    <property type="entry name" value="DLH"/>
    <property type="match status" value="1"/>
</dbReference>
<feature type="domain" description="Dienelactone hydrolase" evidence="1">
    <location>
        <begin position="49"/>
        <end position="254"/>
    </location>
</feature>
<dbReference type="EMBL" id="JACHXA010000002">
    <property type="protein sequence ID" value="MBB3064819.1"/>
    <property type="molecule type" value="Genomic_DNA"/>
</dbReference>
<comment type="caution">
    <text evidence="2">The sequence shown here is derived from an EMBL/GenBank/DDBJ whole genome shotgun (WGS) entry which is preliminary data.</text>
</comment>
<dbReference type="Gene3D" id="3.40.50.1820">
    <property type="entry name" value="alpha/beta hydrolase"/>
    <property type="match status" value="1"/>
</dbReference>
<accession>A0A839SS64</accession>
<keyword evidence="2" id="KW-0378">Hydrolase</keyword>
<dbReference type="PANTHER" id="PTHR46623">
    <property type="entry name" value="CARBOXYMETHYLENEBUTENOLIDASE-RELATED"/>
    <property type="match status" value="1"/>
</dbReference>
<dbReference type="SUPFAM" id="SSF53474">
    <property type="entry name" value="alpha/beta-Hydrolases"/>
    <property type="match status" value="1"/>
</dbReference>
<dbReference type="EC" id="3.1.1.45" evidence="2"/>
<sequence length="258" mass="27761">MVPLQRRSLLAGIASLPLATILADPRLARAAAEETQTVTITTPGGHKVSGALALPEAKPAPTVLLIHEWWGLNDQIKTMAVEFAKQGYVALAVDLYGGKVAMADDRDAAKALMSSVDGSVATETLTAWAEWLRTHESSTGKLGTVGWCFGGGWSLNASIATPVDATVIYYGRVNRASEDLVNLKGPVLGHFATRDGFINSDMIGEFEKMMAEAKKSLEVHWYVADHAFANPTGSRYDEEDAALAWTRTLTFLARNLKG</sequence>
<dbReference type="PANTHER" id="PTHR46623:SF6">
    <property type="entry name" value="ALPHA_BETA-HYDROLASES SUPERFAMILY PROTEIN"/>
    <property type="match status" value="1"/>
</dbReference>
<dbReference type="Proteomes" id="UP000581135">
    <property type="component" value="Unassembled WGS sequence"/>
</dbReference>
<dbReference type="InterPro" id="IPR029058">
    <property type="entry name" value="AB_hydrolase_fold"/>
</dbReference>